<sequence length="161" mass="18561">MKNIFLFLFLFTLNQVFSQDDNYTNSEKIIVDVFGKCFKDLNQIKGTRDVIPVNKNVKFCSMYQCVSRIGYTEKAKDIEKAIIKRAIKIATRLYNEGTPVYLTYGANSSNQADWYNQNLTDDNNLVYISIAECVVSHSLITIQKAVNQETMKLIKNYKSKK</sequence>
<accession>A0ABS8LVY5</accession>
<comment type="caution">
    <text evidence="2">The sequence shown here is derived from an EMBL/GenBank/DDBJ whole genome shotgun (WGS) entry which is preliminary data.</text>
</comment>
<evidence type="ECO:0000313" key="2">
    <source>
        <dbReference type="EMBL" id="MCC9016736.1"/>
    </source>
</evidence>
<gene>
    <name evidence="2" type="ORF">LNQ34_02965</name>
</gene>
<feature type="signal peptide" evidence="1">
    <location>
        <begin position="1"/>
        <end position="18"/>
    </location>
</feature>
<dbReference type="RefSeq" id="WP_229998620.1">
    <property type="nucleotide sequence ID" value="NZ_JAJJMN010000001.1"/>
</dbReference>
<name>A0ABS8LVY5_9FLAO</name>
<organism evidence="2 3">
    <name type="scientific">Flavobacterium lipolyticum</name>
    <dbReference type="NCBI Taxonomy" id="2893754"/>
    <lineage>
        <taxon>Bacteria</taxon>
        <taxon>Pseudomonadati</taxon>
        <taxon>Bacteroidota</taxon>
        <taxon>Flavobacteriia</taxon>
        <taxon>Flavobacteriales</taxon>
        <taxon>Flavobacteriaceae</taxon>
        <taxon>Flavobacterium</taxon>
    </lineage>
</organism>
<dbReference type="EMBL" id="JAJJMN010000001">
    <property type="protein sequence ID" value="MCC9016736.1"/>
    <property type="molecule type" value="Genomic_DNA"/>
</dbReference>
<keyword evidence="3" id="KW-1185">Reference proteome</keyword>
<feature type="chain" id="PRO_5046348308" evidence="1">
    <location>
        <begin position="19"/>
        <end position="161"/>
    </location>
</feature>
<evidence type="ECO:0000313" key="3">
    <source>
        <dbReference type="Proteomes" id="UP001430700"/>
    </source>
</evidence>
<protein>
    <submittedName>
        <fullName evidence="2">Uncharacterized protein</fullName>
    </submittedName>
</protein>
<evidence type="ECO:0000256" key="1">
    <source>
        <dbReference type="SAM" id="SignalP"/>
    </source>
</evidence>
<reference evidence="2" key="1">
    <citation type="submission" date="2021-11" db="EMBL/GenBank/DDBJ databases">
        <title>Description of novel Flavobacterium species.</title>
        <authorList>
            <person name="Saticioglu I.B."/>
            <person name="Ay H."/>
            <person name="Altun S."/>
            <person name="Duman M."/>
        </authorList>
    </citation>
    <scope>NUCLEOTIDE SEQUENCE</scope>
    <source>
        <strain evidence="2">F-126</strain>
    </source>
</reference>
<dbReference type="Proteomes" id="UP001430700">
    <property type="component" value="Unassembled WGS sequence"/>
</dbReference>
<keyword evidence="1" id="KW-0732">Signal</keyword>
<proteinExistence type="predicted"/>